<evidence type="ECO:0000313" key="1">
    <source>
        <dbReference type="EMBL" id="VFQ46334.1"/>
    </source>
</evidence>
<gene>
    <name evidence="1" type="ORF">MSL71_39980</name>
</gene>
<reference evidence="1 2" key="1">
    <citation type="submission" date="2019-03" db="EMBL/GenBank/DDBJ databases">
        <authorList>
            <person name="Nijsse B."/>
        </authorList>
    </citation>
    <scope>NUCLEOTIDE SEQUENCE [LARGE SCALE GENOMIC DNA]</scope>
    <source>
        <strain evidence="1">Desulfoluna butyratoxydans MSL71</strain>
    </source>
</reference>
<proteinExistence type="predicted"/>
<sequence length="175" mass="18996">MEQLGGQLKGIYRDILKDGKGRILSDSGWSSNTIARQCRILLAGFMKGDASGGIHHLAFGTGRGSWDQDGPPAPDPSATDLISPCPHPMPLNALNLIYLDEDNNEVATPTSRLQITAILEPGYPAPGTPEGTCPLREFGLFGTFDGTYFMINSIRHPVIHKDASATLIRKIRLHF</sequence>
<protein>
    <submittedName>
        <fullName evidence="1">Uncharacterized protein</fullName>
    </submittedName>
</protein>
<organism evidence="1 2">
    <name type="scientific">Desulfoluna butyratoxydans</name>
    <dbReference type="NCBI Taxonomy" id="231438"/>
    <lineage>
        <taxon>Bacteria</taxon>
        <taxon>Pseudomonadati</taxon>
        <taxon>Thermodesulfobacteriota</taxon>
        <taxon>Desulfobacteria</taxon>
        <taxon>Desulfobacterales</taxon>
        <taxon>Desulfolunaceae</taxon>
        <taxon>Desulfoluna</taxon>
    </lineage>
</organism>
<keyword evidence="2" id="KW-1185">Reference proteome</keyword>
<dbReference type="RefSeq" id="WP_180143895.1">
    <property type="nucleotide sequence ID" value="NZ_CAADHO010000008.1"/>
</dbReference>
<dbReference type="EMBL" id="CAADHO010000008">
    <property type="protein sequence ID" value="VFQ46334.1"/>
    <property type="molecule type" value="Genomic_DNA"/>
</dbReference>
<evidence type="ECO:0000313" key="2">
    <source>
        <dbReference type="Proteomes" id="UP000507962"/>
    </source>
</evidence>
<dbReference type="Proteomes" id="UP000507962">
    <property type="component" value="Unassembled WGS sequence"/>
</dbReference>
<name>A0A4U8YRI4_9BACT</name>
<accession>A0A4U8YRI4</accession>
<dbReference type="AlphaFoldDB" id="A0A4U8YRI4"/>